<dbReference type="EMBL" id="RFLX01000017">
    <property type="protein sequence ID" value="RMI19657.1"/>
    <property type="molecule type" value="Genomic_DNA"/>
</dbReference>
<gene>
    <name evidence="5" type="ORF">D6Z83_11150</name>
    <name evidence="6" type="ORF">EBE87_19495</name>
</gene>
<evidence type="ECO:0000256" key="3">
    <source>
        <dbReference type="ARBA" id="ARBA00023163"/>
    </source>
</evidence>
<organism evidence="5 8">
    <name type="scientific">Teichococcus wenyumeiae</name>
    <dbReference type="NCBI Taxonomy" id="2478470"/>
    <lineage>
        <taxon>Bacteria</taxon>
        <taxon>Pseudomonadati</taxon>
        <taxon>Pseudomonadota</taxon>
        <taxon>Alphaproteobacteria</taxon>
        <taxon>Acetobacterales</taxon>
        <taxon>Roseomonadaceae</taxon>
        <taxon>Roseomonas</taxon>
    </lineage>
</organism>
<dbReference type="InterPro" id="IPR018062">
    <property type="entry name" value="HTH_AraC-typ_CS"/>
</dbReference>
<dbReference type="Proteomes" id="UP000278036">
    <property type="component" value="Unassembled WGS sequence"/>
</dbReference>
<evidence type="ECO:0000313" key="7">
    <source>
        <dbReference type="Proteomes" id="UP000274097"/>
    </source>
</evidence>
<dbReference type="PRINTS" id="PR00032">
    <property type="entry name" value="HTHARAC"/>
</dbReference>
<reference evidence="5 8" key="1">
    <citation type="submission" date="2018-09" db="EMBL/GenBank/DDBJ databases">
        <title>Roseomonas sp. nov., isolated from feces of Tibetan antelopes in the Qinghai-Tibet plateau, China.</title>
        <authorList>
            <person name="Tian Z."/>
        </authorList>
    </citation>
    <scope>NUCLEOTIDE SEQUENCE [LARGE SCALE GENOMIC DNA]</scope>
    <source>
        <strain evidence="6 7">Z23</strain>
        <strain evidence="5 8">Z24</strain>
    </source>
</reference>
<dbReference type="SMART" id="SM00342">
    <property type="entry name" value="HTH_ARAC"/>
    <property type="match status" value="1"/>
</dbReference>
<keyword evidence="3" id="KW-0804">Transcription</keyword>
<evidence type="ECO:0000313" key="8">
    <source>
        <dbReference type="Proteomes" id="UP000278036"/>
    </source>
</evidence>
<keyword evidence="7" id="KW-1185">Reference proteome</keyword>
<dbReference type="InParanoid" id="A0A3A9JYE7"/>
<proteinExistence type="predicted"/>
<evidence type="ECO:0000259" key="4">
    <source>
        <dbReference type="PROSITE" id="PS01124"/>
    </source>
</evidence>
<evidence type="ECO:0000256" key="2">
    <source>
        <dbReference type="ARBA" id="ARBA00023125"/>
    </source>
</evidence>
<sequence length="298" mass="32346">MLLDPIQHAELVTGCRQSALINLWSTAGLAVAISEVTGPHLYDFGRLPVATVAITLYGVRRHVLIEEGRVRRDAPVHYGRFRIGQPGCNVVVDAVPEAAAGKLVLLYLGEALLNDAGAAQGATRRVELADLAWDTEDSFLASTANRLVEASDSRRPLSGLLAEQLAYTVGLHLTERYAASPPTRPRPEPCLDGRMRDRVIDLIQSDPSAPIRIPHLADVAGLSPSAFIRAFKRATGLTPHRFVIEQRLQAARRLLAESERPIADIALSSGFSSQSHFGAAFRAAVGVSPARYRRLRRG</sequence>
<protein>
    <submittedName>
        <fullName evidence="5">AraC family transcriptional regulator</fullName>
    </submittedName>
    <submittedName>
        <fullName evidence="6">Helix-turn-helix domain-containing protein</fullName>
    </submittedName>
</protein>
<dbReference type="PROSITE" id="PS00041">
    <property type="entry name" value="HTH_ARAC_FAMILY_1"/>
    <property type="match status" value="1"/>
</dbReference>
<evidence type="ECO:0000256" key="1">
    <source>
        <dbReference type="ARBA" id="ARBA00023015"/>
    </source>
</evidence>
<dbReference type="InterPro" id="IPR050204">
    <property type="entry name" value="AraC_XylS_family_regulators"/>
</dbReference>
<comment type="caution">
    <text evidence="5">The sequence shown here is derived from an EMBL/GenBank/DDBJ whole genome shotgun (WGS) entry which is preliminary data.</text>
</comment>
<dbReference type="InterPro" id="IPR018060">
    <property type="entry name" value="HTH_AraC"/>
</dbReference>
<dbReference type="OrthoDB" id="110167at2"/>
<dbReference type="PANTHER" id="PTHR46796">
    <property type="entry name" value="HTH-TYPE TRANSCRIPTIONAL ACTIVATOR RHAS-RELATED"/>
    <property type="match status" value="1"/>
</dbReference>
<dbReference type="Gene3D" id="1.10.10.60">
    <property type="entry name" value="Homeodomain-like"/>
    <property type="match status" value="2"/>
</dbReference>
<dbReference type="RefSeq" id="WP_120638390.1">
    <property type="nucleotide sequence ID" value="NZ_RAQU01000056.1"/>
</dbReference>
<dbReference type="GO" id="GO:0043565">
    <property type="term" value="F:sequence-specific DNA binding"/>
    <property type="evidence" value="ECO:0007669"/>
    <property type="project" value="InterPro"/>
</dbReference>
<dbReference type="Proteomes" id="UP000274097">
    <property type="component" value="Unassembled WGS sequence"/>
</dbReference>
<feature type="domain" description="HTH araC/xylS-type" evidence="4">
    <location>
        <begin position="197"/>
        <end position="295"/>
    </location>
</feature>
<evidence type="ECO:0000313" key="6">
    <source>
        <dbReference type="EMBL" id="RMI19657.1"/>
    </source>
</evidence>
<name>A0A3A9JYE7_9PROT</name>
<dbReference type="InterPro" id="IPR009057">
    <property type="entry name" value="Homeodomain-like_sf"/>
</dbReference>
<dbReference type="GO" id="GO:0003700">
    <property type="term" value="F:DNA-binding transcription factor activity"/>
    <property type="evidence" value="ECO:0007669"/>
    <property type="project" value="InterPro"/>
</dbReference>
<accession>A0A3A9JYE7</accession>
<dbReference type="PROSITE" id="PS01124">
    <property type="entry name" value="HTH_ARAC_FAMILY_2"/>
    <property type="match status" value="1"/>
</dbReference>
<evidence type="ECO:0000313" key="5">
    <source>
        <dbReference type="EMBL" id="RKK04109.1"/>
    </source>
</evidence>
<dbReference type="EMBL" id="RAQU01000056">
    <property type="protein sequence ID" value="RKK04109.1"/>
    <property type="molecule type" value="Genomic_DNA"/>
</dbReference>
<keyword evidence="2" id="KW-0238">DNA-binding</keyword>
<dbReference type="InterPro" id="IPR020449">
    <property type="entry name" value="Tscrpt_reg_AraC-type_HTH"/>
</dbReference>
<keyword evidence="1" id="KW-0805">Transcription regulation</keyword>
<dbReference type="Pfam" id="PF12833">
    <property type="entry name" value="HTH_18"/>
    <property type="match status" value="1"/>
</dbReference>
<dbReference type="SUPFAM" id="SSF46689">
    <property type="entry name" value="Homeodomain-like"/>
    <property type="match status" value="2"/>
</dbReference>
<dbReference type="AlphaFoldDB" id="A0A3A9JYE7"/>